<accession>A0ABR9X3I6</accession>
<comment type="caution">
    <text evidence="1">The sequence shown here is derived from an EMBL/GenBank/DDBJ whole genome shotgun (WGS) entry which is preliminary data.</text>
</comment>
<evidence type="ECO:0000313" key="2">
    <source>
        <dbReference type="Proteomes" id="UP000607796"/>
    </source>
</evidence>
<gene>
    <name evidence="1" type="ORF">IQ782_14865</name>
</gene>
<sequence length="115" mass="12628">MSQMVGVVLWADQMDQKAVIWCEDHGELAYWHDPEPSVHGGDVLEVGDLVQFDMAGSDSLRLAMNPQRLESNQFFGLVQSLHAAGDAAELARGLRPAESRVISFPGTPPRERNVA</sequence>
<dbReference type="Proteomes" id="UP000607796">
    <property type="component" value="Unassembled WGS sequence"/>
</dbReference>
<evidence type="ECO:0000313" key="1">
    <source>
        <dbReference type="EMBL" id="MBE9638134.1"/>
    </source>
</evidence>
<organism evidence="1 2">
    <name type="scientific">Salipiger mangrovisoli</name>
    <dbReference type="NCBI Taxonomy" id="2865933"/>
    <lineage>
        <taxon>Bacteria</taxon>
        <taxon>Pseudomonadati</taxon>
        <taxon>Pseudomonadota</taxon>
        <taxon>Alphaproteobacteria</taxon>
        <taxon>Rhodobacterales</taxon>
        <taxon>Roseobacteraceae</taxon>
        <taxon>Salipiger</taxon>
    </lineage>
</organism>
<proteinExistence type="predicted"/>
<dbReference type="RefSeq" id="WP_194135440.1">
    <property type="nucleotide sequence ID" value="NZ_JADFFK010000010.1"/>
</dbReference>
<name>A0ABR9X3I6_9RHOB</name>
<keyword evidence="2" id="KW-1185">Reference proteome</keyword>
<reference evidence="1 2" key="1">
    <citation type="journal article" date="2021" name="Int. J. Syst. Evol. Microbiol.">
        <title>Salipiger mangrovisoli sp. nov., isolated from mangrove soil and the proposal for the reclassification of Paraphaeobacter pallidus as Salipiger pallidus comb. nov.</title>
        <authorList>
            <person name="Du J."/>
            <person name="Liu Y."/>
            <person name="Pei T."/>
            <person name="Deng M.R."/>
            <person name="Zhu H."/>
        </authorList>
    </citation>
    <scope>NUCLEOTIDE SEQUENCE [LARGE SCALE GENOMIC DNA]</scope>
    <source>
        <strain evidence="1 2">6D45A</strain>
    </source>
</reference>
<dbReference type="EMBL" id="JADFFK010000010">
    <property type="protein sequence ID" value="MBE9638134.1"/>
    <property type="molecule type" value="Genomic_DNA"/>
</dbReference>
<protein>
    <submittedName>
        <fullName evidence="1">Uncharacterized protein</fullName>
    </submittedName>
</protein>